<dbReference type="AlphaFoldDB" id="A0ABD2E094"/>
<organism evidence="11 12">
    <name type="scientific">Daubentonia madagascariensis</name>
    <name type="common">Aye-aye</name>
    <name type="synonym">Sciurus madagascariensis</name>
    <dbReference type="NCBI Taxonomy" id="31869"/>
    <lineage>
        <taxon>Eukaryota</taxon>
        <taxon>Metazoa</taxon>
        <taxon>Chordata</taxon>
        <taxon>Craniata</taxon>
        <taxon>Vertebrata</taxon>
        <taxon>Euteleostomi</taxon>
        <taxon>Mammalia</taxon>
        <taxon>Eutheria</taxon>
        <taxon>Euarchontoglires</taxon>
        <taxon>Primates</taxon>
        <taxon>Strepsirrhini</taxon>
        <taxon>Chiromyiformes</taxon>
        <taxon>Daubentoniidae</taxon>
        <taxon>Daubentonia</taxon>
    </lineage>
</organism>
<dbReference type="Gene3D" id="1.25.40.20">
    <property type="entry name" value="Ankyrin repeat-containing domain"/>
    <property type="match status" value="1"/>
</dbReference>
<keyword evidence="2" id="KW-0963">Cytoplasm</keyword>
<dbReference type="PANTHER" id="PTHR24168">
    <property type="entry name" value="KN MOTIF AND ANKYRIN REPEAT DOMAIN-CONTAINING"/>
    <property type="match status" value="1"/>
</dbReference>
<comment type="subcellular location">
    <subcellularLocation>
        <location evidence="1">Cytoplasm</location>
    </subcellularLocation>
</comment>
<feature type="compositionally biased region" description="Acidic residues" evidence="10">
    <location>
        <begin position="52"/>
        <end position="65"/>
    </location>
</feature>
<keyword evidence="4 9" id="KW-0040">ANK repeat</keyword>
<dbReference type="InterPro" id="IPR002110">
    <property type="entry name" value="Ankyrin_rpt"/>
</dbReference>
<dbReference type="InterPro" id="IPR036770">
    <property type="entry name" value="Ankyrin_rpt-contain_sf"/>
</dbReference>
<dbReference type="InterPro" id="IPR047184">
    <property type="entry name" value="KANK1-4"/>
</dbReference>
<gene>
    <name evidence="11" type="ORF">WCI35_020691</name>
</gene>
<protein>
    <recommendedName>
        <fullName evidence="7">KN motif and ankyrin repeat domain-containing protein 4</fullName>
    </recommendedName>
    <alternativeName>
        <fullName evidence="8">Ankyrin repeat domain-containing protein 38</fullName>
    </alternativeName>
</protein>
<evidence type="ECO:0000313" key="11">
    <source>
        <dbReference type="EMBL" id="KAL2772464.1"/>
    </source>
</evidence>
<dbReference type="PROSITE" id="PS50088">
    <property type="entry name" value="ANK_REPEAT"/>
    <property type="match status" value="3"/>
</dbReference>
<feature type="repeat" description="ANK" evidence="9">
    <location>
        <begin position="299"/>
        <end position="320"/>
    </location>
</feature>
<evidence type="ECO:0000256" key="4">
    <source>
        <dbReference type="ARBA" id="ARBA00023043"/>
    </source>
</evidence>
<dbReference type="SMART" id="SM00248">
    <property type="entry name" value="ANK"/>
    <property type="match status" value="3"/>
</dbReference>
<evidence type="ECO:0000256" key="5">
    <source>
        <dbReference type="ARBA" id="ARBA00023054"/>
    </source>
</evidence>
<dbReference type="Proteomes" id="UP001610411">
    <property type="component" value="Unassembled WGS sequence"/>
</dbReference>
<dbReference type="PANTHER" id="PTHR24168:SF24">
    <property type="entry name" value="KN MOTIF AND ANKYRIN REPEAT DOMAIN-CONTAINING PROTEIN 4"/>
    <property type="match status" value="1"/>
</dbReference>
<dbReference type="PROSITE" id="PS50297">
    <property type="entry name" value="ANK_REP_REGION"/>
    <property type="match status" value="3"/>
</dbReference>
<evidence type="ECO:0000313" key="12">
    <source>
        <dbReference type="Proteomes" id="UP001610411"/>
    </source>
</evidence>
<feature type="repeat" description="ANK" evidence="9">
    <location>
        <begin position="194"/>
        <end position="218"/>
    </location>
</feature>
<comment type="function">
    <text evidence="6">May be involved in the control of cytoskeleton formation by regulating actin polymerization.</text>
</comment>
<evidence type="ECO:0000256" key="10">
    <source>
        <dbReference type="SAM" id="MobiDB-lite"/>
    </source>
</evidence>
<evidence type="ECO:0000256" key="9">
    <source>
        <dbReference type="PROSITE-ProRule" id="PRU00023"/>
    </source>
</evidence>
<dbReference type="GO" id="GO:0005737">
    <property type="term" value="C:cytoplasm"/>
    <property type="evidence" value="ECO:0007669"/>
    <property type="project" value="UniProtKB-SubCell"/>
</dbReference>
<evidence type="ECO:0000256" key="2">
    <source>
        <dbReference type="ARBA" id="ARBA00022490"/>
    </source>
</evidence>
<dbReference type="FunFam" id="1.25.40.20:FF:000135">
    <property type="entry name" value="KN motif and ankyrin repeat domains 4"/>
    <property type="match status" value="1"/>
</dbReference>
<evidence type="ECO:0000256" key="7">
    <source>
        <dbReference type="ARBA" id="ARBA00069254"/>
    </source>
</evidence>
<keyword evidence="12" id="KW-1185">Reference proteome</keyword>
<comment type="caution">
    <text evidence="11">The sequence shown here is derived from an EMBL/GenBank/DDBJ whole genome shotgun (WGS) entry which is preliminary data.</text>
</comment>
<evidence type="ECO:0000256" key="6">
    <source>
        <dbReference type="ARBA" id="ARBA00059781"/>
    </source>
</evidence>
<keyword evidence="5" id="KW-0175">Coiled coil</keyword>
<reference evidence="11 12" key="1">
    <citation type="journal article" date="2024" name="G3 (Bethesda)">
        <title>A hybrid genome assembly of the endangered aye-aye (Daubentonia madagascariensis).</title>
        <authorList>
            <person name="Versoza C.J."/>
            <person name="Pfeifer S.P."/>
        </authorList>
    </citation>
    <scope>NUCLEOTIDE SEQUENCE [LARGE SCALE GENOMIC DNA]</scope>
    <source>
        <strain evidence="11">6821</strain>
    </source>
</reference>
<feature type="repeat" description="ANK" evidence="9">
    <location>
        <begin position="266"/>
        <end position="298"/>
    </location>
</feature>
<name>A0ABD2E094_DAUMA</name>
<accession>A0ABD2E094</accession>
<evidence type="ECO:0000256" key="1">
    <source>
        <dbReference type="ARBA" id="ARBA00004496"/>
    </source>
</evidence>
<sequence length="366" mass="39545">MEKTNEISPSTSLKSIMKKKDYGFRAGGNGTKKNLQFVGVNGGYETTSSEETSGEDSSPEDLSDSEAEKCGGPQHRWTKDAHPSCEAGQGVPEGTCHAGQESGPGEEVPHSKAERYKPSEEFLNACRALSQHLPETGTTTDQLWRQSLNTISQEWFRVSSRKSSSPAVVAAYLHGVQPHSPHFLKLLVNLADRNGNTALHYSVSHSNFSIAKLLLETGICNVDHQNKAGYTAVMITPLASPETDEDMAVVWKLLREGNVNIQATQGGQTALMLGVSHDREDMVQALLSCQADVNLQDHDGLSALMLACHHGNADMVRLLLAHPDCDSSLTDKAGRTALSIVLKSPTHMEIAGLLRAHSEQSRSLGP</sequence>
<feature type="compositionally biased region" description="Polar residues" evidence="10">
    <location>
        <begin position="1"/>
        <end position="14"/>
    </location>
</feature>
<dbReference type="Pfam" id="PF12796">
    <property type="entry name" value="Ank_2"/>
    <property type="match status" value="2"/>
</dbReference>
<keyword evidence="3" id="KW-0677">Repeat</keyword>
<dbReference type="EMBL" id="JBFSEQ010000007">
    <property type="protein sequence ID" value="KAL2772464.1"/>
    <property type="molecule type" value="Genomic_DNA"/>
</dbReference>
<evidence type="ECO:0000256" key="8">
    <source>
        <dbReference type="ARBA" id="ARBA00078857"/>
    </source>
</evidence>
<dbReference type="SUPFAM" id="SSF48403">
    <property type="entry name" value="Ankyrin repeat"/>
    <property type="match status" value="1"/>
</dbReference>
<evidence type="ECO:0000256" key="3">
    <source>
        <dbReference type="ARBA" id="ARBA00022737"/>
    </source>
</evidence>
<proteinExistence type="predicted"/>
<feature type="region of interest" description="Disordered" evidence="10">
    <location>
        <begin position="1"/>
        <end position="114"/>
    </location>
</feature>